<evidence type="ECO:0000256" key="1">
    <source>
        <dbReference type="SAM" id="MobiDB-lite"/>
    </source>
</evidence>
<evidence type="ECO:0000313" key="3">
    <source>
        <dbReference type="Proteomes" id="UP000838412"/>
    </source>
</evidence>
<reference evidence="2" key="1">
    <citation type="submission" date="2022-01" db="EMBL/GenBank/DDBJ databases">
        <authorList>
            <person name="Braso-Vives M."/>
        </authorList>
    </citation>
    <scope>NUCLEOTIDE SEQUENCE</scope>
</reference>
<protein>
    <submittedName>
        <fullName evidence="2">Hypp9160 protein</fullName>
    </submittedName>
</protein>
<sequence>MSQSSTVETAPGVGCGGDSPRGWGVRETAPGGGVCGRQPRGAGCVGDSPGGRGVRETAPGGGVCGRQPRGRNALETAPGGGVCGRQPRGAGCAECRRAPADNTSRRVPPAARPRQTRGEARANETAGFDRGPGASWERPRGDMRSWSVDNETKKQYTGSPYQSPRNGAFSHTGFPYHSSKQLQDFSMRALDSYRISPSEPQIERF</sequence>
<keyword evidence="3" id="KW-1185">Reference proteome</keyword>
<evidence type="ECO:0000313" key="2">
    <source>
        <dbReference type="EMBL" id="CAH1251784.1"/>
    </source>
</evidence>
<feature type="compositionally biased region" description="Polar residues" evidence="1">
    <location>
        <begin position="155"/>
        <end position="165"/>
    </location>
</feature>
<feature type="region of interest" description="Disordered" evidence="1">
    <location>
        <begin position="1"/>
        <end position="177"/>
    </location>
</feature>
<organism evidence="2 3">
    <name type="scientific">Branchiostoma lanceolatum</name>
    <name type="common">Common lancelet</name>
    <name type="synonym">Amphioxus lanceolatum</name>
    <dbReference type="NCBI Taxonomy" id="7740"/>
    <lineage>
        <taxon>Eukaryota</taxon>
        <taxon>Metazoa</taxon>
        <taxon>Chordata</taxon>
        <taxon>Cephalochordata</taxon>
        <taxon>Leptocardii</taxon>
        <taxon>Amphioxiformes</taxon>
        <taxon>Branchiostomatidae</taxon>
        <taxon>Branchiostoma</taxon>
    </lineage>
</organism>
<dbReference type="Proteomes" id="UP000838412">
    <property type="component" value="Chromosome 19"/>
</dbReference>
<accession>A0A8J9ZD96</accession>
<proteinExistence type="predicted"/>
<dbReference type="EMBL" id="OV696704">
    <property type="protein sequence ID" value="CAH1251784.1"/>
    <property type="molecule type" value="Genomic_DNA"/>
</dbReference>
<gene>
    <name evidence="2" type="primary">Hypp9160</name>
    <name evidence="2" type="ORF">BLAG_LOCUS12069</name>
</gene>
<dbReference type="AlphaFoldDB" id="A0A8J9ZD96"/>
<name>A0A8J9ZD96_BRALA</name>